<evidence type="ECO:0000256" key="6">
    <source>
        <dbReference type="ARBA" id="ARBA00023015"/>
    </source>
</evidence>
<accession>A0AAV2SWR0</accession>
<dbReference type="GO" id="GO:0008270">
    <property type="term" value="F:zinc ion binding"/>
    <property type="evidence" value="ECO:0007669"/>
    <property type="project" value="UniProtKB-KW"/>
</dbReference>
<gene>
    <name evidence="12" type="ORF">MNOR_LOCUS40909</name>
</gene>
<evidence type="ECO:0000256" key="3">
    <source>
        <dbReference type="ARBA" id="ARBA00022737"/>
    </source>
</evidence>
<keyword evidence="7" id="KW-0238">DNA-binding</keyword>
<dbReference type="PROSITE" id="PS50157">
    <property type="entry name" value="ZINC_FINGER_C2H2_2"/>
    <property type="match status" value="3"/>
</dbReference>
<dbReference type="GO" id="GO:0000977">
    <property type="term" value="F:RNA polymerase II transcription regulatory region sequence-specific DNA binding"/>
    <property type="evidence" value="ECO:0007669"/>
    <property type="project" value="TreeGrafter"/>
</dbReference>
<dbReference type="FunFam" id="3.30.160.60:FF:000149">
    <property type="entry name" value="Zinc finger protein 569"/>
    <property type="match status" value="1"/>
</dbReference>
<dbReference type="SUPFAM" id="SSF57667">
    <property type="entry name" value="beta-beta-alpha zinc fingers"/>
    <property type="match status" value="3"/>
</dbReference>
<dbReference type="Pfam" id="PF00096">
    <property type="entry name" value="zf-C2H2"/>
    <property type="match status" value="2"/>
</dbReference>
<name>A0AAV2SWR0_MEGNR</name>
<dbReference type="GO" id="GO:0005634">
    <property type="term" value="C:nucleus"/>
    <property type="evidence" value="ECO:0007669"/>
    <property type="project" value="UniProtKB-SubCell"/>
</dbReference>
<feature type="domain" description="C2H2-type" evidence="11">
    <location>
        <begin position="231"/>
        <end position="256"/>
    </location>
</feature>
<dbReference type="SMART" id="SM00355">
    <property type="entry name" value="ZnF_C2H2"/>
    <property type="match status" value="3"/>
</dbReference>
<dbReference type="InterPro" id="IPR013087">
    <property type="entry name" value="Znf_C2H2_type"/>
</dbReference>
<keyword evidence="2" id="KW-0479">Metal-binding</keyword>
<keyword evidence="4 10" id="KW-0863">Zinc-finger</keyword>
<dbReference type="AlphaFoldDB" id="A0AAV2SWR0"/>
<keyword evidence="13" id="KW-1185">Reference proteome</keyword>
<sequence>MDPHINYTHEITGSGDGDKLHKKEMEIKREPMDIVFNHDDDFHETHLAWNNNYFPTEVKKEDHLTSALTSDCTEVSSDHFLKLHRDYYTSNGMNENKNLRTHIEEKMNKCNKFEKINSSKAVMSLHTQVNKGEKQYKYKYGKKCFVKKFNLVKHKQDLTSETPYKCGLCKKYFKRKSGLNQHHKRIHSSEQHKQNHTSEKPYKCGHCEKYFMSKSHLKEHHQRTHTDEKPYQCVYCEKRFVRNSDLVRHVKIHTAKILVKNPINAAIVKNISVRNLICCIT</sequence>
<keyword evidence="5" id="KW-0862">Zinc</keyword>
<evidence type="ECO:0000313" key="13">
    <source>
        <dbReference type="Proteomes" id="UP001497623"/>
    </source>
</evidence>
<dbReference type="PROSITE" id="PS00028">
    <property type="entry name" value="ZINC_FINGER_C2H2_1"/>
    <property type="match status" value="3"/>
</dbReference>
<evidence type="ECO:0000256" key="7">
    <source>
        <dbReference type="ARBA" id="ARBA00023125"/>
    </source>
</evidence>
<evidence type="ECO:0000313" key="12">
    <source>
        <dbReference type="EMBL" id="CAL4244013.1"/>
    </source>
</evidence>
<reference evidence="12 13" key="1">
    <citation type="submission" date="2024-05" db="EMBL/GenBank/DDBJ databases">
        <authorList>
            <person name="Wallberg A."/>
        </authorList>
    </citation>
    <scope>NUCLEOTIDE SEQUENCE [LARGE SCALE GENOMIC DNA]</scope>
</reference>
<keyword evidence="8" id="KW-0804">Transcription</keyword>
<evidence type="ECO:0000256" key="1">
    <source>
        <dbReference type="ARBA" id="ARBA00004123"/>
    </source>
</evidence>
<comment type="caution">
    <text evidence="12">The sequence shown here is derived from an EMBL/GenBank/DDBJ whole genome shotgun (WGS) entry which is preliminary data.</text>
</comment>
<keyword evidence="3" id="KW-0677">Repeat</keyword>
<dbReference type="Gene3D" id="3.30.160.60">
    <property type="entry name" value="Classic Zinc Finger"/>
    <property type="match status" value="4"/>
</dbReference>
<evidence type="ECO:0000256" key="8">
    <source>
        <dbReference type="ARBA" id="ARBA00023163"/>
    </source>
</evidence>
<organism evidence="12 13">
    <name type="scientific">Meganyctiphanes norvegica</name>
    <name type="common">Northern krill</name>
    <name type="synonym">Thysanopoda norvegica</name>
    <dbReference type="NCBI Taxonomy" id="48144"/>
    <lineage>
        <taxon>Eukaryota</taxon>
        <taxon>Metazoa</taxon>
        <taxon>Ecdysozoa</taxon>
        <taxon>Arthropoda</taxon>
        <taxon>Crustacea</taxon>
        <taxon>Multicrustacea</taxon>
        <taxon>Malacostraca</taxon>
        <taxon>Eumalacostraca</taxon>
        <taxon>Eucarida</taxon>
        <taxon>Euphausiacea</taxon>
        <taxon>Euphausiidae</taxon>
        <taxon>Meganyctiphanes</taxon>
    </lineage>
</organism>
<feature type="domain" description="C2H2-type" evidence="11">
    <location>
        <begin position="164"/>
        <end position="192"/>
    </location>
</feature>
<evidence type="ECO:0000256" key="4">
    <source>
        <dbReference type="ARBA" id="ARBA00022771"/>
    </source>
</evidence>
<dbReference type="EMBL" id="CAXKWB010135194">
    <property type="protein sequence ID" value="CAL4244013.1"/>
    <property type="molecule type" value="Genomic_DNA"/>
</dbReference>
<evidence type="ECO:0000256" key="2">
    <source>
        <dbReference type="ARBA" id="ARBA00022723"/>
    </source>
</evidence>
<evidence type="ECO:0000256" key="9">
    <source>
        <dbReference type="ARBA" id="ARBA00023242"/>
    </source>
</evidence>
<proteinExistence type="predicted"/>
<protein>
    <recommendedName>
        <fullName evidence="11">C2H2-type domain-containing protein</fullName>
    </recommendedName>
</protein>
<comment type="subcellular location">
    <subcellularLocation>
        <location evidence="1">Nucleus</location>
    </subcellularLocation>
</comment>
<dbReference type="PANTHER" id="PTHR24409">
    <property type="entry name" value="ZINC FINGER PROTEIN 142"/>
    <property type="match status" value="1"/>
</dbReference>
<dbReference type="InterPro" id="IPR036236">
    <property type="entry name" value="Znf_C2H2_sf"/>
</dbReference>
<dbReference type="PANTHER" id="PTHR24409:SF295">
    <property type="entry name" value="AZ2-RELATED"/>
    <property type="match status" value="1"/>
</dbReference>
<evidence type="ECO:0000256" key="5">
    <source>
        <dbReference type="ARBA" id="ARBA00022833"/>
    </source>
</evidence>
<evidence type="ECO:0000256" key="10">
    <source>
        <dbReference type="PROSITE-ProRule" id="PRU00042"/>
    </source>
</evidence>
<dbReference type="GO" id="GO:0000981">
    <property type="term" value="F:DNA-binding transcription factor activity, RNA polymerase II-specific"/>
    <property type="evidence" value="ECO:0007669"/>
    <property type="project" value="TreeGrafter"/>
</dbReference>
<dbReference type="FunFam" id="3.30.160.60:FF:002343">
    <property type="entry name" value="Zinc finger protein 33A"/>
    <property type="match status" value="1"/>
</dbReference>
<keyword evidence="6" id="KW-0805">Transcription regulation</keyword>
<keyword evidence="9" id="KW-0539">Nucleus</keyword>
<feature type="domain" description="C2H2-type" evidence="11">
    <location>
        <begin position="202"/>
        <end position="230"/>
    </location>
</feature>
<evidence type="ECO:0000259" key="11">
    <source>
        <dbReference type="PROSITE" id="PS50157"/>
    </source>
</evidence>
<dbReference type="Proteomes" id="UP001497623">
    <property type="component" value="Unassembled WGS sequence"/>
</dbReference>